<dbReference type="PANTHER" id="PTHR46963:SF2">
    <property type="match status" value="1"/>
</dbReference>
<reference evidence="1" key="1">
    <citation type="journal article" date="2019" name="bioRxiv">
        <title>The Genome of the Zebra Mussel, Dreissena polymorpha: A Resource for Invasive Species Research.</title>
        <authorList>
            <person name="McCartney M.A."/>
            <person name="Auch B."/>
            <person name="Kono T."/>
            <person name="Mallez S."/>
            <person name="Zhang Y."/>
            <person name="Obille A."/>
            <person name="Becker A."/>
            <person name="Abrahante J.E."/>
            <person name="Garbe J."/>
            <person name="Badalamenti J.P."/>
            <person name="Herman A."/>
            <person name="Mangelson H."/>
            <person name="Liachko I."/>
            <person name="Sullivan S."/>
            <person name="Sone E.D."/>
            <person name="Koren S."/>
            <person name="Silverstein K.A.T."/>
            <person name="Beckman K.B."/>
            <person name="Gohl D.M."/>
        </authorList>
    </citation>
    <scope>NUCLEOTIDE SEQUENCE</scope>
    <source>
        <strain evidence="1">Duluth1</strain>
        <tissue evidence="1">Whole animal</tissue>
    </source>
</reference>
<protein>
    <submittedName>
        <fullName evidence="1">Uncharacterized protein</fullName>
    </submittedName>
</protein>
<organism evidence="1 2">
    <name type="scientific">Dreissena polymorpha</name>
    <name type="common">Zebra mussel</name>
    <name type="synonym">Mytilus polymorpha</name>
    <dbReference type="NCBI Taxonomy" id="45954"/>
    <lineage>
        <taxon>Eukaryota</taxon>
        <taxon>Metazoa</taxon>
        <taxon>Spiralia</taxon>
        <taxon>Lophotrochozoa</taxon>
        <taxon>Mollusca</taxon>
        <taxon>Bivalvia</taxon>
        <taxon>Autobranchia</taxon>
        <taxon>Heteroconchia</taxon>
        <taxon>Euheterodonta</taxon>
        <taxon>Imparidentia</taxon>
        <taxon>Neoheterodontei</taxon>
        <taxon>Myida</taxon>
        <taxon>Dreissenoidea</taxon>
        <taxon>Dreissenidae</taxon>
        <taxon>Dreissena</taxon>
    </lineage>
</organism>
<gene>
    <name evidence="1" type="ORF">DPMN_046550</name>
</gene>
<sequence>MKLANQFGINPYVFNEPFDEITNANVNLNKSYLESLTETKSKSENISDAIGITTEDVQKIIEAEDNKNTIRKTLADVSRFQKYLAKKGETKAIHNLSVDHLDEYLATYLLSIRKNDDDEYELVTLRSIVGSIDGNFKKQSTHTLSSGAVVQIFPHT</sequence>
<dbReference type="EMBL" id="JAIWYP010000011">
    <property type="protein sequence ID" value="KAH3739860.1"/>
    <property type="molecule type" value="Genomic_DNA"/>
</dbReference>
<dbReference type="InterPro" id="IPR042838">
    <property type="entry name" value="KIAA1958"/>
</dbReference>
<dbReference type="AlphaFoldDB" id="A0A9D4D714"/>
<accession>A0A9D4D714</accession>
<evidence type="ECO:0000313" key="1">
    <source>
        <dbReference type="EMBL" id="KAH3739860.1"/>
    </source>
</evidence>
<comment type="caution">
    <text evidence="1">The sequence shown here is derived from an EMBL/GenBank/DDBJ whole genome shotgun (WGS) entry which is preliminary data.</text>
</comment>
<reference evidence="1" key="2">
    <citation type="submission" date="2020-11" db="EMBL/GenBank/DDBJ databases">
        <authorList>
            <person name="McCartney M.A."/>
            <person name="Auch B."/>
            <person name="Kono T."/>
            <person name="Mallez S."/>
            <person name="Becker A."/>
            <person name="Gohl D.M."/>
            <person name="Silverstein K.A.T."/>
            <person name="Koren S."/>
            <person name="Bechman K.B."/>
            <person name="Herman A."/>
            <person name="Abrahante J.E."/>
            <person name="Garbe J."/>
        </authorList>
    </citation>
    <scope>NUCLEOTIDE SEQUENCE</scope>
    <source>
        <strain evidence="1">Duluth1</strain>
        <tissue evidence="1">Whole animal</tissue>
    </source>
</reference>
<proteinExistence type="predicted"/>
<name>A0A9D4D714_DREPO</name>
<keyword evidence="2" id="KW-1185">Reference proteome</keyword>
<dbReference type="PANTHER" id="PTHR46963">
    <property type="entry name" value="SIMILAR TO RIKEN CDNA E130308A19"/>
    <property type="match status" value="1"/>
</dbReference>
<dbReference type="Proteomes" id="UP000828390">
    <property type="component" value="Unassembled WGS sequence"/>
</dbReference>
<evidence type="ECO:0000313" key="2">
    <source>
        <dbReference type="Proteomes" id="UP000828390"/>
    </source>
</evidence>